<keyword evidence="1" id="KW-0472">Membrane</keyword>
<keyword evidence="1" id="KW-0812">Transmembrane</keyword>
<name>A0A0V0GJQ2_SOLCH</name>
<feature type="transmembrane region" description="Helical" evidence="1">
    <location>
        <begin position="29"/>
        <end position="55"/>
    </location>
</feature>
<dbReference type="EMBL" id="GEDG01036961">
    <property type="protein sequence ID" value="JAP08405.1"/>
    <property type="molecule type" value="Transcribed_RNA"/>
</dbReference>
<organism evidence="2">
    <name type="scientific">Solanum chacoense</name>
    <name type="common">Chaco potato</name>
    <dbReference type="NCBI Taxonomy" id="4108"/>
    <lineage>
        <taxon>Eukaryota</taxon>
        <taxon>Viridiplantae</taxon>
        <taxon>Streptophyta</taxon>
        <taxon>Embryophyta</taxon>
        <taxon>Tracheophyta</taxon>
        <taxon>Spermatophyta</taxon>
        <taxon>Magnoliopsida</taxon>
        <taxon>eudicotyledons</taxon>
        <taxon>Gunneridae</taxon>
        <taxon>Pentapetalae</taxon>
        <taxon>asterids</taxon>
        <taxon>lamiids</taxon>
        <taxon>Solanales</taxon>
        <taxon>Solanaceae</taxon>
        <taxon>Solanoideae</taxon>
        <taxon>Solaneae</taxon>
        <taxon>Solanum</taxon>
    </lineage>
</organism>
<sequence>MDASSCYHFSYLASKYMEMQNLYVIYVTYLEHITCFVISFLMTLNFISYTILALFDLDSMP</sequence>
<evidence type="ECO:0000256" key="1">
    <source>
        <dbReference type="SAM" id="Phobius"/>
    </source>
</evidence>
<protein>
    <submittedName>
        <fullName evidence="2">Putative ovule protein</fullName>
    </submittedName>
</protein>
<accession>A0A0V0GJQ2</accession>
<keyword evidence="1" id="KW-1133">Transmembrane helix</keyword>
<reference evidence="2" key="1">
    <citation type="submission" date="2015-12" db="EMBL/GenBank/DDBJ databases">
        <title>Gene expression during late stages of embryo sac development: a critical building block for successful pollen-pistil interactions.</title>
        <authorList>
            <person name="Liu Y."/>
            <person name="Joly V."/>
            <person name="Sabar M."/>
            <person name="Matton D.P."/>
        </authorList>
    </citation>
    <scope>NUCLEOTIDE SEQUENCE</scope>
</reference>
<proteinExistence type="predicted"/>
<dbReference type="AlphaFoldDB" id="A0A0V0GJQ2"/>
<evidence type="ECO:0000313" key="2">
    <source>
        <dbReference type="EMBL" id="JAP08405.1"/>
    </source>
</evidence>